<gene>
    <name evidence="9" type="ORF">ACFFHW_05965</name>
</gene>
<dbReference type="InterPro" id="IPR010182">
    <property type="entry name" value="ArgE/DapE"/>
</dbReference>
<comment type="cofactor">
    <cofactor evidence="1">
        <name>Co(2+)</name>
        <dbReference type="ChEBI" id="CHEBI:48828"/>
    </cofactor>
</comment>
<evidence type="ECO:0000256" key="2">
    <source>
        <dbReference type="ARBA" id="ARBA00001947"/>
    </source>
</evidence>
<evidence type="ECO:0000256" key="7">
    <source>
        <dbReference type="ARBA" id="ARBA00023285"/>
    </source>
</evidence>
<dbReference type="SUPFAM" id="SSF55031">
    <property type="entry name" value="Bacterial exopeptidase dimerisation domain"/>
    <property type="match status" value="1"/>
</dbReference>
<evidence type="ECO:0000256" key="6">
    <source>
        <dbReference type="ARBA" id="ARBA00022833"/>
    </source>
</evidence>
<dbReference type="Gene3D" id="3.40.630.10">
    <property type="entry name" value="Zn peptidases"/>
    <property type="match status" value="1"/>
</dbReference>
<dbReference type="EMBL" id="JBHLVX010000021">
    <property type="protein sequence ID" value="MFC0267546.1"/>
    <property type="molecule type" value="Genomic_DNA"/>
</dbReference>
<dbReference type="NCBIfam" id="TIGR01910">
    <property type="entry name" value="DapE-ArgE"/>
    <property type="match status" value="1"/>
</dbReference>
<evidence type="ECO:0000256" key="4">
    <source>
        <dbReference type="ARBA" id="ARBA00022723"/>
    </source>
</evidence>
<keyword evidence="6" id="KW-0862">Zinc</keyword>
<proteinExistence type="inferred from homology"/>
<keyword evidence="7" id="KW-0170">Cobalt</keyword>
<dbReference type="PANTHER" id="PTHR43808:SF31">
    <property type="entry name" value="N-ACETYL-L-CITRULLINE DEACETYLASE"/>
    <property type="match status" value="1"/>
</dbReference>
<evidence type="ECO:0000256" key="1">
    <source>
        <dbReference type="ARBA" id="ARBA00001941"/>
    </source>
</evidence>
<dbReference type="PANTHER" id="PTHR43808">
    <property type="entry name" value="ACETYLORNITHINE DEACETYLASE"/>
    <property type="match status" value="1"/>
</dbReference>
<name>A0ABV6G293_9GAMM</name>
<dbReference type="RefSeq" id="WP_019952915.1">
    <property type="nucleotide sequence ID" value="NZ_JBHLVX010000021.1"/>
</dbReference>
<dbReference type="InterPro" id="IPR050072">
    <property type="entry name" value="Peptidase_M20A"/>
</dbReference>
<evidence type="ECO:0000256" key="5">
    <source>
        <dbReference type="ARBA" id="ARBA00022801"/>
    </source>
</evidence>
<evidence type="ECO:0000313" key="9">
    <source>
        <dbReference type="EMBL" id="MFC0267546.1"/>
    </source>
</evidence>
<feature type="domain" description="Peptidase M20 dimerisation" evidence="8">
    <location>
        <begin position="179"/>
        <end position="283"/>
    </location>
</feature>
<dbReference type="Proteomes" id="UP001589814">
    <property type="component" value="Unassembled WGS sequence"/>
</dbReference>
<dbReference type="InterPro" id="IPR011650">
    <property type="entry name" value="Peptidase_M20_dimer"/>
</dbReference>
<accession>A0ABV6G293</accession>
<comment type="cofactor">
    <cofactor evidence="2">
        <name>Zn(2+)</name>
        <dbReference type="ChEBI" id="CHEBI:29105"/>
    </cofactor>
</comment>
<dbReference type="SUPFAM" id="SSF53187">
    <property type="entry name" value="Zn-dependent exopeptidases"/>
    <property type="match status" value="1"/>
</dbReference>
<keyword evidence="5" id="KW-0378">Hydrolase</keyword>
<evidence type="ECO:0000313" key="10">
    <source>
        <dbReference type="Proteomes" id="UP001589814"/>
    </source>
</evidence>
<evidence type="ECO:0000256" key="3">
    <source>
        <dbReference type="ARBA" id="ARBA00006247"/>
    </source>
</evidence>
<keyword evidence="4" id="KW-0479">Metal-binding</keyword>
<dbReference type="Gene3D" id="3.30.70.360">
    <property type="match status" value="1"/>
</dbReference>
<dbReference type="CDD" id="cd08659">
    <property type="entry name" value="M20_ArgE_DapE-like"/>
    <property type="match status" value="1"/>
</dbReference>
<protein>
    <submittedName>
        <fullName evidence="9">M20 family metallopeptidase</fullName>
    </submittedName>
</protein>
<sequence length="394" mass="41869">MSSRTELPVVSDLNVVSLLETLVSLNTENPPGRELEAARFLAGVLESLGCEVTLDEFEPGRANVIATYVNGPGPTFAFNTHIDVVPAGADWEYDPFVARIADDRLYARGACDAKGPLAAMVMAVADLIASRDRWSGTLMAIFVADEEVGSAGAKHFAAITEQAIDYVVVGEPTSNQPVIAHKGSLRPIVRIHGKSAHSGTPDLGINALYEAAKLVGLVERTHRQVKCHHHHLVGNASLTITRLNGGHADNVVPDRCDLMLDRRMVPGESEAQVRSDIQAMLDLAANEFGLHTEIVEWKATTGGASETEQSHPVVAATVEAARRVAANGEVNIGGFQGGCDLVHFRKLGANGVVIGPGSLAVAHQPEEFVPLAELESAVGLYRDIVLGLLKRAAV</sequence>
<dbReference type="InterPro" id="IPR002933">
    <property type="entry name" value="Peptidase_M20"/>
</dbReference>
<reference evidence="9 10" key="1">
    <citation type="submission" date="2024-09" db="EMBL/GenBank/DDBJ databases">
        <authorList>
            <person name="Sun Q."/>
            <person name="Mori K."/>
        </authorList>
    </citation>
    <scope>NUCLEOTIDE SEQUENCE [LARGE SCALE GENOMIC DNA]</scope>
    <source>
        <strain evidence="9 10">CCM 7415</strain>
    </source>
</reference>
<evidence type="ECO:0000259" key="8">
    <source>
        <dbReference type="Pfam" id="PF07687"/>
    </source>
</evidence>
<dbReference type="InterPro" id="IPR036264">
    <property type="entry name" value="Bact_exopeptidase_dim_dom"/>
</dbReference>
<organism evidence="9 10">
    <name type="scientific">Kushneria aurantia</name>
    <dbReference type="NCBI Taxonomy" id="504092"/>
    <lineage>
        <taxon>Bacteria</taxon>
        <taxon>Pseudomonadati</taxon>
        <taxon>Pseudomonadota</taxon>
        <taxon>Gammaproteobacteria</taxon>
        <taxon>Oceanospirillales</taxon>
        <taxon>Halomonadaceae</taxon>
        <taxon>Kushneria</taxon>
    </lineage>
</organism>
<keyword evidence="10" id="KW-1185">Reference proteome</keyword>
<dbReference type="Pfam" id="PF07687">
    <property type="entry name" value="M20_dimer"/>
    <property type="match status" value="1"/>
</dbReference>
<dbReference type="Pfam" id="PF01546">
    <property type="entry name" value="Peptidase_M20"/>
    <property type="match status" value="1"/>
</dbReference>
<comment type="similarity">
    <text evidence="3">Belongs to the peptidase M20A family.</text>
</comment>
<comment type="caution">
    <text evidence="9">The sequence shown here is derived from an EMBL/GenBank/DDBJ whole genome shotgun (WGS) entry which is preliminary data.</text>
</comment>